<protein>
    <submittedName>
        <fullName evidence="1">Uncharacterized protein</fullName>
    </submittedName>
</protein>
<gene>
    <name evidence="1" type="ORF">Taro_013888</name>
</gene>
<dbReference type="AlphaFoldDB" id="A0A843UHR5"/>
<evidence type="ECO:0000313" key="2">
    <source>
        <dbReference type="Proteomes" id="UP000652761"/>
    </source>
</evidence>
<proteinExistence type="predicted"/>
<evidence type="ECO:0000313" key="1">
    <source>
        <dbReference type="EMBL" id="MQL81430.1"/>
    </source>
</evidence>
<keyword evidence="2" id="KW-1185">Reference proteome</keyword>
<comment type="caution">
    <text evidence="1">The sequence shown here is derived from an EMBL/GenBank/DDBJ whole genome shotgun (WGS) entry which is preliminary data.</text>
</comment>
<feature type="non-terminal residue" evidence="1">
    <location>
        <position position="1"/>
    </location>
</feature>
<organism evidence="1 2">
    <name type="scientific">Colocasia esculenta</name>
    <name type="common">Wild taro</name>
    <name type="synonym">Arum esculentum</name>
    <dbReference type="NCBI Taxonomy" id="4460"/>
    <lineage>
        <taxon>Eukaryota</taxon>
        <taxon>Viridiplantae</taxon>
        <taxon>Streptophyta</taxon>
        <taxon>Embryophyta</taxon>
        <taxon>Tracheophyta</taxon>
        <taxon>Spermatophyta</taxon>
        <taxon>Magnoliopsida</taxon>
        <taxon>Liliopsida</taxon>
        <taxon>Araceae</taxon>
        <taxon>Aroideae</taxon>
        <taxon>Colocasieae</taxon>
        <taxon>Colocasia</taxon>
    </lineage>
</organism>
<dbReference type="Proteomes" id="UP000652761">
    <property type="component" value="Unassembled WGS sequence"/>
</dbReference>
<accession>A0A843UHR5</accession>
<dbReference type="EMBL" id="NMUH01000566">
    <property type="protein sequence ID" value="MQL81430.1"/>
    <property type="molecule type" value="Genomic_DNA"/>
</dbReference>
<sequence length="102" mass="11511">GVEDEGIHPYLHFGDGLGLFAPEDYNFVEAGQAWLLAGGQEDGQFLEQRQLLAFFRPLKHLMEPAFEPHFALHFFPRDVFVQRDSPGGLGGDIFLQLINKLL</sequence>
<reference evidence="1" key="1">
    <citation type="submission" date="2017-07" db="EMBL/GenBank/DDBJ databases">
        <title>Taro Niue Genome Assembly and Annotation.</title>
        <authorList>
            <person name="Atibalentja N."/>
            <person name="Keating K."/>
            <person name="Fields C.J."/>
        </authorList>
    </citation>
    <scope>NUCLEOTIDE SEQUENCE</scope>
    <source>
        <strain evidence="1">Niue_2</strain>
        <tissue evidence="1">Leaf</tissue>
    </source>
</reference>
<name>A0A843UHR5_COLES</name>